<evidence type="ECO:0000256" key="4">
    <source>
        <dbReference type="ARBA" id="ARBA00023014"/>
    </source>
</evidence>
<name>A0A7V5XHK1_9BACT</name>
<dbReference type="Pfam" id="PF13247">
    <property type="entry name" value="Fer4_11"/>
    <property type="match status" value="1"/>
</dbReference>
<dbReference type="AlphaFoldDB" id="A0A7V5XHK1"/>
<evidence type="ECO:0000256" key="2">
    <source>
        <dbReference type="ARBA" id="ARBA00022723"/>
    </source>
</evidence>
<keyword evidence="1" id="KW-0004">4Fe-4S</keyword>
<dbReference type="PROSITE" id="PS51379">
    <property type="entry name" value="4FE4S_FER_2"/>
    <property type="match status" value="2"/>
</dbReference>
<dbReference type="Pfam" id="PF12800">
    <property type="entry name" value="Fer4_4"/>
    <property type="match status" value="1"/>
</dbReference>
<dbReference type="GO" id="GO:0046872">
    <property type="term" value="F:metal ion binding"/>
    <property type="evidence" value="ECO:0007669"/>
    <property type="project" value="UniProtKB-KW"/>
</dbReference>
<organism evidence="6">
    <name type="scientific">Thermodesulfobacterium geofontis</name>
    <dbReference type="NCBI Taxonomy" id="1295609"/>
    <lineage>
        <taxon>Bacteria</taxon>
        <taxon>Pseudomonadati</taxon>
        <taxon>Thermodesulfobacteriota</taxon>
        <taxon>Thermodesulfobacteria</taxon>
        <taxon>Thermodesulfobacteriales</taxon>
        <taxon>Thermodesulfobacteriaceae</taxon>
        <taxon>Thermodesulfobacterium</taxon>
    </lineage>
</organism>
<dbReference type="Gene3D" id="3.30.70.20">
    <property type="match status" value="2"/>
</dbReference>
<dbReference type="PROSITE" id="PS00198">
    <property type="entry name" value="4FE4S_FER_1"/>
    <property type="match status" value="1"/>
</dbReference>
<proteinExistence type="predicted"/>
<keyword evidence="4" id="KW-0411">Iron-sulfur</keyword>
<dbReference type="PANTHER" id="PTHR43177">
    <property type="entry name" value="PROTEIN NRFC"/>
    <property type="match status" value="1"/>
</dbReference>
<keyword evidence="3" id="KW-0408">Iron</keyword>
<accession>A0A7V5XHK1</accession>
<reference evidence="6" key="1">
    <citation type="journal article" date="2020" name="mSystems">
        <title>Genome- and Community-Level Interaction Insights into Carbon Utilization and Element Cycling Functions of Hydrothermarchaeota in Hydrothermal Sediment.</title>
        <authorList>
            <person name="Zhou Z."/>
            <person name="Liu Y."/>
            <person name="Xu W."/>
            <person name="Pan J."/>
            <person name="Luo Z.H."/>
            <person name="Li M."/>
        </authorList>
    </citation>
    <scope>NUCLEOTIDE SEQUENCE [LARGE SCALE GENOMIC DNA]</scope>
    <source>
        <strain evidence="6">SpSt-106</strain>
    </source>
</reference>
<dbReference type="InterPro" id="IPR050954">
    <property type="entry name" value="ET_IronSulfur_Cluster-Binding"/>
</dbReference>
<keyword evidence="2" id="KW-0479">Metal-binding</keyword>
<dbReference type="InterPro" id="IPR017900">
    <property type="entry name" value="4Fe4S_Fe_S_CS"/>
</dbReference>
<dbReference type="SUPFAM" id="SSF54862">
    <property type="entry name" value="4Fe-4S ferredoxins"/>
    <property type="match status" value="1"/>
</dbReference>
<feature type="domain" description="4Fe-4S ferredoxin-type" evidence="5">
    <location>
        <begin position="68"/>
        <end position="97"/>
    </location>
</feature>
<dbReference type="EMBL" id="DRWR01000115">
    <property type="protein sequence ID" value="HHQ16539.1"/>
    <property type="molecule type" value="Genomic_DNA"/>
</dbReference>
<protein>
    <submittedName>
        <fullName evidence="6">4Fe-4S dicluster domain-containing protein</fullName>
    </submittedName>
</protein>
<comment type="caution">
    <text evidence="6">The sequence shown here is derived from an EMBL/GenBank/DDBJ whole genome shotgun (WGS) entry which is preliminary data.</text>
</comment>
<dbReference type="GO" id="GO:0051539">
    <property type="term" value="F:4 iron, 4 sulfur cluster binding"/>
    <property type="evidence" value="ECO:0007669"/>
    <property type="project" value="UniProtKB-KW"/>
</dbReference>
<evidence type="ECO:0000256" key="1">
    <source>
        <dbReference type="ARBA" id="ARBA00022485"/>
    </source>
</evidence>
<evidence type="ECO:0000256" key="3">
    <source>
        <dbReference type="ARBA" id="ARBA00023004"/>
    </source>
</evidence>
<gene>
    <name evidence="6" type="ORF">ENM15_06990</name>
</gene>
<feature type="domain" description="4Fe-4S ferredoxin-type" evidence="5">
    <location>
        <begin position="3"/>
        <end position="32"/>
    </location>
</feature>
<evidence type="ECO:0000259" key="5">
    <source>
        <dbReference type="PROSITE" id="PS51379"/>
    </source>
</evidence>
<evidence type="ECO:0000313" key="6">
    <source>
        <dbReference type="EMBL" id="HHQ16539.1"/>
    </source>
</evidence>
<dbReference type="InterPro" id="IPR017896">
    <property type="entry name" value="4Fe4S_Fe-S-bd"/>
</dbReference>
<sequence>MSYKISHNPEVCDGCEECVKSCAENHFGLSNCGIYKVGDKFYYFSCMHCKKPQCGAACPVGAISIKDGAVTFDMTLCVGCKNCVEACPWGVPKFNFNTGTINKCDLCYDKIIKGELPFCVSVCPNKALEVKKVEAKPKPTAEGGAKPEEESG</sequence>
<dbReference type="PANTHER" id="PTHR43177:SF3">
    <property type="entry name" value="PROTEIN NRFC HOMOLOG"/>
    <property type="match status" value="1"/>
</dbReference>